<proteinExistence type="predicted"/>
<dbReference type="SUPFAM" id="SSF55874">
    <property type="entry name" value="ATPase domain of HSP90 chaperone/DNA topoisomerase II/histidine kinase"/>
    <property type="match status" value="1"/>
</dbReference>
<dbReference type="InterPro" id="IPR005467">
    <property type="entry name" value="His_kinase_dom"/>
</dbReference>
<evidence type="ECO:0000313" key="7">
    <source>
        <dbReference type="Proteomes" id="UP000785679"/>
    </source>
</evidence>
<sequence length="1510" mass="170740">MLSDLLHKIEPYLKSSVSKLEYASSRLTEEARTIFKKYLKREKSKNQGQKRIFNNITEHTGDNAANEEVDVLVESMRLKGQKLLQFSCKLLTILMSIVTLYSCFTESFSSFSSHVKVTIPFSVVILAQVISRVTRMHPEYVDVATLALVWLTLWSAIEREIMKSPDKFMGVPECFLAVIPCHEMFNCIAMTKRRQKDLCNAISWGYVILRIYQQYGYIGADLTAGACFLVFCGDQTARTQEFYIESIRQSYLSKHHEVVKSFQETLEMIPSGVFVYNLPQKKTPVINASLNKQQPPSKFGKTPRNQNHFFPLPPLNEARCVYINTQMRDILKEGDVNGVSTLYEGHSAHAKNNQDEQHQEKTPNAIGQFKMSDIKNHLSHFLQITDPKDSTTPQVLKRGKSERKMTVQNDKEHEEGTLLDQDKMIQMDANDQGIKGSSKFKQLKINCTSKQSMPLEVAEGVGKSKIIIQDLRRVSAAIPNKRNSDFALGDSKKITLWDCLNQQCGQGASKASVAKIQSPQGKSGFEVQSIFKRKGKAPMFVQIKTKKLHGGVDNQNEEQVIVFVNDITQLKQLQQMSYKVRSMFFASVAHEFRTPLNSIIPIAKLLHSAMTKDTQQNPPAFIPQSLSPWGLQYVEMILMSAIHLQNLVDDALDMSKIEDGRFDLVNEFFDVRTSIQHVCDVMRFQAQSRRLQMIIDVKSTVPRQVKSDEKRFKQILFNLLGNAVKFTFHGSITVSVDYLPMTSDEDYFLESRSLAIGEFMQFSPNRKKERKSFSGLRPINQTHILKKLVVSVADTGVGIKETAQNRIFDFFREEASTLTLKRKMGFGGGLGFGLTISKMILEQLGGEIHVKSSEGKGSKFTYSIPIEEEIPMSPEESKQEDENPSNRWGSEDIIRVQLQQSQPSQLNTHSSLSSMGGSGLIGTGLLNLCGGLEKKSQQRRLKPSQQKRRSVNISNIRIVASNTSAPTIPILEETSSLNGNDELQPLPNDQNTSVDTQQIPMSEEEITPINNPSTLINFGELRIKSDTSFSQNLSPRMANCRLEVKRKKYAPKYDQSTFSQIFQFSQQGVQNAMLTPINNENKQSFGSGVNYPLANNNNTSHFEIIQRHEVLQQSPANHISGLKLYQMGSYVTQQVRSHQSETLVKRGNPSSGSISPLNLLKQASTQVDKAFQLPNYINYHEELHTDELLQEEDDEEQQLSKSETFVIAKEQAEGRLKSSFKMKNLHIDIDVPADLVELEQVLETNESQQRSILSLVPMHHQELKVESTIVTPLSVPVLSSLHLRQAQHPTNILIVDDSPYNIFVLEEILKSLEPAVKIQTAINGLDGVNLVLKRSNLITNERGEHDQYSETGEGFSALAQSQFYSVFDIIFMDLHMPVMDGFQAVEKLRIFENKGSHKWDDTPSSEPEKIPETMNEVPLGGVNLTKTKVIALSAMTTQSFQQSKNHHLFDYFSKFSYLLIKGVKIYNINIQQTNGAEHRLSSLEKPVDISILRAIFTDQKGFFLQNQYQN</sequence>
<dbReference type="PANTHER" id="PTHR43719">
    <property type="entry name" value="TWO-COMPONENT HISTIDINE KINASE"/>
    <property type="match status" value="1"/>
</dbReference>
<evidence type="ECO:0000256" key="3">
    <source>
        <dbReference type="SAM" id="MobiDB-lite"/>
    </source>
</evidence>
<dbReference type="Proteomes" id="UP000785679">
    <property type="component" value="Unassembled WGS sequence"/>
</dbReference>
<dbReference type="EMBL" id="RRYP01000572">
    <property type="protein sequence ID" value="TNV87211.1"/>
    <property type="molecule type" value="Genomic_DNA"/>
</dbReference>
<evidence type="ECO:0000259" key="5">
    <source>
        <dbReference type="PROSITE" id="PS50110"/>
    </source>
</evidence>
<feature type="domain" description="Response regulatory" evidence="5">
    <location>
        <begin position="1291"/>
        <end position="1469"/>
    </location>
</feature>
<evidence type="ECO:0000256" key="2">
    <source>
        <dbReference type="PROSITE-ProRule" id="PRU00169"/>
    </source>
</evidence>
<dbReference type="Pfam" id="PF00512">
    <property type="entry name" value="HisKA"/>
    <property type="match status" value="1"/>
</dbReference>
<feature type="modified residue" description="4-aspartylphosphate" evidence="2">
    <location>
        <position position="1373"/>
    </location>
</feature>
<dbReference type="PROSITE" id="PS50110">
    <property type="entry name" value="RESPONSE_REGULATORY"/>
    <property type="match status" value="1"/>
</dbReference>
<feature type="region of interest" description="Disordered" evidence="3">
    <location>
        <begin position="868"/>
        <end position="887"/>
    </location>
</feature>
<keyword evidence="1 2" id="KW-0597">Phosphoprotein</keyword>
<dbReference type="SMART" id="SM00387">
    <property type="entry name" value="HATPase_c"/>
    <property type="match status" value="1"/>
</dbReference>
<dbReference type="SMART" id="SM00388">
    <property type="entry name" value="HisKA"/>
    <property type="match status" value="1"/>
</dbReference>
<dbReference type="InterPro" id="IPR004358">
    <property type="entry name" value="Sig_transdc_His_kin-like_C"/>
</dbReference>
<dbReference type="InterPro" id="IPR001789">
    <property type="entry name" value="Sig_transdc_resp-reg_receiver"/>
</dbReference>
<dbReference type="InterPro" id="IPR003661">
    <property type="entry name" value="HisK_dim/P_dom"/>
</dbReference>
<dbReference type="InterPro" id="IPR011006">
    <property type="entry name" value="CheY-like_superfamily"/>
</dbReference>
<dbReference type="InterPro" id="IPR036097">
    <property type="entry name" value="HisK_dim/P_sf"/>
</dbReference>
<dbReference type="PRINTS" id="PR00344">
    <property type="entry name" value="BCTRLSENSOR"/>
</dbReference>
<dbReference type="Gene3D" id="1.10.287.130">
    <property type="match status" value="1"/>
</dbReference>
<dbReference type="CDD" id="cd00082">
    <property type="entry name" value="HisKA"/>
    <property type="match status" value="1"/>
</dbReference>
<dbReference type="Gene3D" id="3.40.50.2300">
    <property type="match status" value="1"/>
</dbReference>
<dbReference type="SUPFAM" id="SSF47384">
    <property type="entry name" value="Homodimeric domain of signal transducing histidine kinase"/>
    <property type="match status" value="1"/>
</dbReference>
<reference evidence="6" key="1">
    <citation type="submission" date="2019-06" db="EMBL/GenBank/DDBJ databases">
        <authorList>
            <person name="Zheng W."/>
        </authorList>
    </citation>
    <scope>NUCLEOTIDE SEQUENCE</scope>
    <source>
        <strain evidence="6">QDHG01</strain>
    </source>
</reference>
<accession>A0A8J8P4D5</accession>
<dbReference type="InterPro" id="IPR003594">
    <property type="entry name" value="HATPase_dom"/>
</dbReference>
<evidence type="ECO:0000256" key="1">
    <source>
        <dbReference type="ARBA" id="ARBA00022553"/>
    </source>
</evidence>
<dbReference type="GO" id="GO:0000155">
    <property type="term" value="F:phosphorelay sensor kinase activity"/>
    <property type="evidence" value="ECO:0007669"/>
    <property type="project" value="InterPro"/>
</dbReference>
<evidence type="ECO:0000313" key="6">
    <source>
        <dbReference type="EMBL" id="TNV87211.1"/>
    </source>
</evidence>
<feature type="region of interest" description="Disordered" evidence="3">
    <location>
        <begin position="385"/>
        <end position="414"/>
    </location>
</feature>
<feature type="domain" description="Histidine kinase" evidence="4">
    <location>
        <begin position="587"/>
        <end position="868"/>
    </location>
</feature>
<organism evidence="6 7">
    <name type="scientific">Halteria grandinella</name>
    <dbReference type="NCBI Taxonomy" id="5974"/>
    <lineage>
        <taxon>Eukaryota</taxon>
        <taxon>Sar</taxon>
        <taxon>Alveolata</taxon>
        <taxon>Ciliophora</taxon>
        <taxon>Intramacronucleata</taxon>
        <taxon>Spirotrichea</taxon>
        <taxon>Stichotrichia</taxon>
        <taxon>Sporadotrichida</taxon>
        <taxon>Halteriidae</taxon>
        <taxon>Halteria</taxon>
    </lineage>
</organism>
<keyword evidence="7" id="KW-1185">Reference proteome</keyword>
<feature type="compositionally biased region" description="Basic and acidic residues" evidence="3">
    <location>
        <begin position="402"/>
        <end position="414"/>
    </location>
</feature>
<name>A0A8J8P4D5_HALGN</name>
<protein>
    <submittedName>
        <fullName evidence="6">Uncharacterized protein</fullName>
    </submittedName>
</protein>
<dbReference type="SMART" id="SM00448">
    <property type="entry name" value="REC"/>
    <property type="match status" value="1"/>
</dbReference>
<comment type="caution">
    <text evidence="6">The sequence shown here is derived from an EMBL/GenBank/DDBJ whole genome shotgun (WGS) entry which is preliminary data.</text>
</comment>
<dbReference type="CDD" id="cd17546">
    <property type="entry name" value="REC_hyHK_CKI1_RcsC-like"/>
    <property type="match status" value="1"/>
</dbReference>
<dbReference type="PANTHER" id="PTHR43719:SF28">
    <property type="entry name" value="PEROXIDE STRESS-ACTIVATED HISTIDINE KINASE MAK1-RELATED"/>
    <property type="match status" value="1"/>
</dbReference>
<dbReference type="InterPro" id="IPR036890">
    <property type="entry name" value="HATPase_C_sf"/>
</dbReference>
<evidence type="ECO:0000259" key="4">
    <source>
        <dbReference type="PROSITE" id="PS50109"/>
    </source>
</evidence>
<dbReference type="InterPro" id="IPR050956">
    <property type="entry name" value="2C_system_His_kinase"/>
</dbReference>
<dbReference type="Pfam" id="PF02518">
    <property type="entry name" value="HATPase_c"/>
    <property type="match status" value="1"/>
</dbReference>
<dbReference type="Gene3D" id="3.30.565.10">
    <property type="entry name" value="Histidine kinase-like ATPase, C-terminal domain"/>
    <property type="match status" value="1"/>
</dbReference>
<gene>
    <name evidence="6" type="ORF">FGO68_gene9442</name>
</gene>
<dbReference type="PROSITE" id="PS50109">
    <property type="entry name" value="HIS_KIN"/>
    <property type="match status" value="1"/>
</dbReference>
<dbReference type="SUPFAM" id="SSF52172">
    <property type="entry name" value="CheY-like"/>
    <property type="match status" value="1"/>
</dbReference>